<dbReference type="InterPro" id="IPR024783">
    <property type="entry name" value="TORC_N"/>
</dbReference>
<feature type="compositionally biased region" description="Low complexity" evidence="10">
    <location>
        <begin position="478"/>
        <end position="498"/>
    </location>
</feature>
<comment type="similarity">
    <text evidence="3">Belongs to the TORC family.</text>
</comment>
<feature type="domain" description="Transducer of regulated CREB activity N-terminal" evidence="11">
    <location>
        <begin position="11"/>
        <end position="64"/>
    </location>
</feature>
<evidence type="ECO:0000256" key="5">
    <source>
        <dbReference type="ARBA" id="ARBA00022553"/>
    </source>
</evidence>
<evidence type="ECO:0000256" key="10">
    <source>
        <dbReference type="SAM" id="MobiDB-lite"/>
    </source>
</evidence>
<gene>
    <name evidence="15" type="primary">CRTC3</name>
</gene>
<feature type="region of interest" description="Disordered" evidence="10">
    <location>
        <begin position="104"/>
        <end position="148"/>
    </location>
</feature>
<feature type="region of interest" description="Disordered" evidence="10">
    <location>
        <begin position="478"/>
        <end position="501"/>
    </location>
</feature>
<feature type="region of interest" description="Disordered" evidence="10">
    <location>
        <begin position="375"/>
        <end position="427"/>
    </location>
</feature>
<dbReference type="InterPro" id="IPR024785">
    <property type="entry name" value="TORC_C"/>
</dbReference>
<feature type="compositionally biased region" description="Polar residues" evidence="10">
    <location>
        <begin position="119"/>
        <end position="129"/>
    </location>
</feature>
<dbReference type="AlphaFoldDB" id="A0A9W2WZ57"/>
<keyword evidence="7" id="KW-0010">Activator</keyword>
<dbReference type="Pfam" id="PF12885">
    <property type="entry name" value="TORC_M"/>
    <property type="match status" value="1"/>
</dbReference>
<comment type="subcellular location">
    <subcellularLocation>
        <location evidence="2">Cytoplasm</location>
    </subcellularLocation>
    <subcellularLocation>
        <location evidence="1">Nucleus</location>
    </subcellularLocation>
</comment>
<feature type="compositionally biased region" description="Polar residues" evidence="10">
    <location>
        <begin position="403"/>
        <end position="414"/>
    </location>
</feature>
<dbReference type="Pfam" id="PF12884">
    <property type="entry name" value="TORC_N"/>
    <property type="match status" value="1"/>
</dbReference>
<sequence>MAASPGSGSANPRKFSEKIALHTQRQAEETRAFEQLMTDLTLSRVQFQKLQQLRLTQYHGGSLPNVSQLRSSASEFQPAFHPADSVRGTRHHGLVERPSRTRFHPLHRRSGDKPGRQFDGSTFGANYASQPLDESWPRQQPPWKEEKHPGFRLTSALNRTNSDSALHTSALSTKPQDPYGGGGQSAWPASYMGFCDGENDVHGEVVSFPSPLKEENLLNVPKPLPKQLWETKEIQSLSGRPRSCDIIGGSTFPHSAQNMGLSPFLGTLNTGGSLPDLTNLHYSAPLPASLDTSDHLFGSMSVGNSVGNLPAAMTHLGIRSSSGLQSSRSNPSIQATLNKTALSSSLNSRPQASAPNASALHSSLRLFSLSNPSLSTTNLSGPSRRRQPPVSPLTLSPGPEAHQSFSRQLSSTSPLKPYPASQVKANKQRNRLKQLGIGLGPHTERCLRHTYSMDAISALISLRILVTPQHLPQPLLQQPHAQEPAAQQPQAAPSLPQSDFQLLPAQGSSLTNFFPDVSFDQQSMRPGPAFTQQVPLVQQGPREPQDSFHLRPNLYSNCGNFPNTILTEDSSTSLFKDLGSALAGMPEVSLSVDTPFPLEEELQIEPLSLDGLSMLSDSSLGLLDPSVEETFRADRP</sequence>
<accession>A0A9W2WZ57</accession>
<organism evidence="14 15">
    <name type="scientific">Physeter macrocephalus</name>
    <name type="common">Sperm whale</name>
    <name type="synonym">Physeter catodon</name>
    <dbReference type="NCBI Taxonomy" id="9755"/>
    <lineage>
        <taxon>Eukaryota</taxon>
        <taxon>Metazoa</taxon>
        <taxon>Chordata</taxon>
        <taxon>Craniata</taxon>
        <taxon>Vertebrata</taxon>
        <taxon>Euteleostomi</taxon>
        <taxon>Mammalia</taxon>
        <taxon>Eutheria</taxon>
        <taxon>Laurasiatheria</taxon>
        <taxon>Artiodactyla</taxon>
        <taxon>Whippomorpha</taxon>
        <taxon>Cetacea</taxon>
        <taxon>Odontoceti</taxon>
        <taxon>Physeteridae</taxon>
        <taxon>Physeter</taxon>
    </lineage>
</organism>
<dbReference type="GO" id="GO:0008140">
    <property type="term" value="F:cAMP response element binding protein binding"/>
    <property type="evidence" value="ECO:0007669"/>
    <property type="project" value="InterPro"/>
</dbReference>
<evidence type="ECO:0000259" key="11">
    <source>
        <dbReference type="Pfam" id="PF12884"/>
    </source>
</evidence>
<evidence type="ECO:0000259" key="13">
    <source>
        <dbReference type="Pfam" id="PF12886"/>
    </source>
</evidence>
<evidence type="ECO:0000256" key="1">
    <source>
        <dbReference type="ARBA" id="ARBA00004123"/>
    </source>
</evidence>
<dbReference type="GO" id="GO:0045944">
    <property type="term" value="P:positive regulation of transcription by RNA polymerase II"/>
    <property type="evidence" value="ECO:0007669"/>
    <property type="project" value="TreeGrafter"/>
</dbReference>
<dbReference type="KEGG" id="pcad:102977337"/>
<dbReference type="OrthoDB" id="8947034at2759"/>
<dbReference type="GeneID" id="102977337"/>
<keyword evidence="6" id="KW-0805">Transcription regulation</keyword>
<evidence type="ECO:0000256" key="3">
    <source>
        <dbReference type="ARBA" id="ARBA00007167"/>
    </source>
</evidence>
<keyword evidence="9" id="KW-0539">Nucleus</keyword>
<keyword evidence="5" id="KW-0597">Phosphoprotein</keyword>
<evidence type="ECO:0000256" key="6">
    <source>
        <dbReference type="ARBA" id="ARBA00023015"/>
    </source>
</evidence>
<dbReference type="CTD" id="64784"/>
<dbReference type="RefSeq" id="XP_054944433.1">
    <property type="nucleotide sequence ID" value="XM_055088458.1"/>
</dbReference>
<evidence type="ECO:0000313" key="14">
    <source>
        <dbReference type="Proteomes" id="UP000248484"/>
    </source>
</evidence>
<keyword evidence="4" id="KW-0963">Cytoplasm</keyword>
<evidence type="ECO:0000313" key="15">
    <source>
        <dbReference type="RefSeq" id="XP_054944433.1"/>
    </source>
</evidence>
<name>A0A9W2WZ57_PHYMC</name>
<evidence type="ECO:0000256" key="4">
    <source>
        <dbReference type="ARBA" id="ARBA00022490"/>
    </source>
</evidence>
<evidence type="ECO:0000259" key="12">
    <source>
        <dbReference type="Pfam" id="PF12885"/>
    </source>
</evidence>
<dbReference type="InterPro" id="IPR024784">
    <property type="entry name" value="TORC_M"/>
</dbReference>
<evidence type="ECO:0000256" key="2">
    <source>
        <dbReference type="ARBA" id="ARBA00004496"/>
    </source>
</evidence>
<reference evidence="15" key="1">
    <citation type="submission" date="2025-08" db="UniProtKB">
        <authorList>
            <consortium name="RefSeq"/>
        </authorList>
    </citation>
    <scope>IDENTIFICATION</scope>
    <source>
        <tissue evidence="15">Muscle</tissue>
    </source>
</reference>
<protein>
    <submittedName>
        <fullName evidence="15">CREB-regulated transcription coactivator 3</fullName>
    </submittedName>
</protein>
<dbReference type="GO" id="GO:0005737">
    <property type="term" value="C:cytoplasm"/>
    <property type="evidence" value="ECO:0007669"/>
    <property type="project" value="UniProtKB-SubCell"/>
</dbReference>
<dbReference type="GO" id="GO:0051289">
    <property type="term" value="P:protein homotetramerization"/>
    <property type="evidence" value="ECO:0007669"/>
    <property type="project" value="InterPro"/>
</dbReference>
<feature type="domain" description="Transducer of regulated CREB activity middle" evidence="12">
    <location>
        <begin position="159"/>
        <end position="321"/>
    </location>
</feature>
<dbReference type="PANTHER" id="PTHR13589:SF4">
    <property type="entry name" value="CREB-REGULATED TRANSCRIPTION COACTIVATOR 3"/>
    <property type="match status" value="1"/>
</dbReference>
<proteinExistence type="inferred from homology"/>
<dbReference type="Proteomes" id="UP000248484">
    <property type="component" value="Chromosome 11"/>
</dbReference>
<evidence type="ECO:0000256" key="9">
    <source>
        <dbReference type="ARBA" id="ARBA00023242"/>
    </source>
</evidence>
<dbReference type="InterPro" id="IPR024786">
    <property type="entry name" value="TORC"/>
</dbReference>
<evidence type="ECO:0000256" key="7">
    <source>
        <dbReference type="ARBA" id="ARBA00023159"/>
    </source>
</evidence>
<dbReference type="PANTHER" id="PTHR13589">
    <property type="entry name" value="CREB-REGULATED TRANSCRIPTION COACTIVATOR"/>
    <property type="match status" value="1"/>
</dbReference>
<dbReference type="GO" id="GO:0005634">
    <property type="term" value="C:nucleus"/>
    <property type="evidence" value="ECO:0007669"/>
    <property type="project" value="UniProtKB-SubCell"/>
</dbReference>
<keyword evidence="14" id="KW-1185">Reference proteome</keyword>
<dbReference type="Pfam" id="PF12886">
    <property type="entry name" value="TORC_C"/>
    <property type="match status" value="1"/>
</dbReference>
<evidence type="ECO:0000256" key="8">
    <source>
        <dbReference type="ARBA" id="ARBA00023163"/>
    </source>
</evidence>
<keyword evidence="8" id="KW-0804">Transcription</keyword>
<feature type="domain" description="Transducer of regulated CREB activity C-terminal" evidence="13">
    <location>
        <begin position="562"/>
        <end position="635"/>
    </location>
</feature>